<dbReference type="InterPro" id="IPR029044">
    <property type="entry name" value="Nucleotide-diphossugar_trans"/>
</dbReference>
<dbReference type="PANTHER" id="PTHR43777:SF1">
    <property type="entry name" value="MOLYBDENUM COFACTOR CYTIDYLYLTRANSFERASE"/>
    <property type="match status" value="1"/>
</dbReference>
<name>A0A9D1RTS3_9FIRM</name>
<dbReference type="Pfam" id="PF12804">
    <property type="entry name" value="NTP_transf_3"/>
    <property type="match status" value="1"/>
</dbReference>
<dbReference type="GO" id="GO:0016779">
    <property type="term" value="F:nucleotidyltransferase activity"/>
    <property type="evidence" value="ECO:0007669"/>
    <property type="project" value="UniProtKB-ARBA"/>
</dbReference>
<dbReference type="PANTHER" id="PTHR43777">
    <property type="entry name" value="MOLYBDENUM COFACTOR CYTIDYLYLTRANSFERASE"/>
    <property type="match status" value="1"/>
</dbReference>
<evidence type="ECO:0000313" key="3">
    <source>
        <dbReference type="Proteomes" id="UP000824192"/>
    </source>
</evidence>
<dbReference type="EMBL" id="DXGA01000078">
    <property type="protein sequence ID" value="HIW93594.1"/>
    <property type="molecule type" value="Genomic_DNA"/>
</dbReference>
<organism evidence="2 3">
    <name type="scientific">Candidatus Flavonifractor merdipullorum</name>
    <dbReference type="NCBI Taxonomy" id="2838590"/>
    <lineage>
        <taxon>Bacteria</taxon>
        <taxon>Bacillati</taxon>
        <taxon>Bacillota</taxon>
        <taxon>Clostridia</taxon>
        <taxon>Eubacteriales</taxon>
        <taxon>Oscillospiraceae</taxon>
        <taxon>Flavonifractor</taxon>
    </lineage>
</organism>
<comment type="caution">
    <text evidence="2">The sequence shown here is derived from an EMBL/GenBank/DDBJ whole genome shotgun (WGS) entry which is preliminary data.</text>
</comment>
<dbReference type="SUPFAM" id="SSF53448">
    <property type="entry name" value="Nucleotide-diphospho-sugar transferases"/>
    <property type="match status" value="1"/>
</dbReference>
<gene>
    <name evidence="2" type="ORF">H9868_03535</name>
</gene>
<protein>
    <submittedName>
        <fullName evidence="2">Nucleotidyltransferase family protein</fullName>
    </submittedName>
</protein>
<evidence type="ECO:0000259" key="1">
    <source>
        <dbReference type="Pfam" id="PF12804"/>
    </source>
</evidence>
<evidence type="ECO:0000313" key="2">
    <source>
        <dbReference type="EMBL" id="HIW93594.1"/>
    </source>
</evidence>
<feature type="domain" description="MobA-like NTP transferase" evidence="1">
    <location>
        <begin position="2"/>
        <end position="156"/>
    </location>
</feature>
<sequence>MASGFGRRFSGGGNKLLVPVEGVPLAQRTLDVLSPLPFARRVVVSQWPEVRALAERSSFLALDNPQAAEGIAASVRIGARAMEGLDGVLFAVCDQPYLNTLSIKKLLDCFWSHENAICALSFAGQRGNPVVFPSELFPALLALTGDRGGGQVIRAHPEQLVLVE</sequence>
<dbReference type="Gene3D" id="3.90.550.10">
    <property type="entry name" value="Spore Coat Polysaccharide Biosynthesis Protein SpsA, Chain A"/>
    <property type="match status" value="1"/>
</dbReference>
<proteinExistence type="predicted"/>
<reference evidence="2" key="1">
    <citation type="journal article" date="2021" name="PeerJ">
        <title>Extensive microbial diversity within the chicken gut microbiome revealed by metagenomics and culture.</title>
        <authorList>
            <person name="Gilroy R."/>
            <person name="Ravi A."/>
            <person name="Getino M."/>
            <person name="Pursley I."/>
            <person name="Horton D.L."/>
            <person name="Alikhan N.F."/>
            <person name="Baker D."/>
            <person name="Gharbi K."/>
            <person name="Hall N."/>
            <person name="Watson M."/>
            <person name="Adriaenssens E.M."/>
            <person name="Foster-Nyarko E."/>
            <person name="Jarju S."/>
            <person name="Secka A."/>
            <person name="Antonio M."/>
            <person name="Oren A."/>
            <person name="Chaudhuri R.R."/>
            <person name="La Ragione R."/>
            <person name="Hildebrand F."/>
            <person name="Pallen M.J."/>
        </authorList>
    </citation>
    <scope>NUCLEOTIDE SEQUENCE</scope>
    <source>
        <strain evidence="2">ChiGjej6B6-1540</strain>
    </source>
</reference>
<reference evidence="2" key="2">
    <citation type="submission" date="2021-04" db="EMBL/GenBank/DDBJ databases">
        <authorList>
            <person name="Gilroy R."/>
        </authorList>
    </citation>
    <scope>NUCLEOTIDE SEQUENCE</scope>
    <source>
        <strain evidence="2">ChiGjej6B6-1540</strain>
    </source>
</reference>
<dbReference type="Proteomes" id="UP000824192">
    <property type="component" value="Unassembled WGS sequence"/>
</dbReference>
<dbReference type="CDD" id="cd04182">
    <property type="entry name" value="GT_2_like_f"/>
    <property type="match status" value="1"/>
</dbReference>
<accession>A0A9D1RTS3</accession>
<feature type="non-terminal residue" evidence="2">
    <location>
        <position position="164"/>
    </location>
</feature>
<dbReference type="AlphaFoldDB" id="A0A9D1RTS3"/>
<dbReference type="InterPro" id="IPR025877">
    <property type="entry name" value="MobA-like_NTP_Trfase"/>
</dbReference>